<evidence type="ECO:0000313" key="3">
    <source>
        <dbReference type="Proteomes" id="UP000580856"/>
    </source>
</evidence>
<dbReference type="PIRSF" id="PIRSF006578">
    <property type="entry name" value="FwdE"/>
    <property type="match status" value="1"/>
</dbReference>
<accession>A0A846QE38</accession>
<dbReference type="Proteomes" id="UP000580856">
    <property type="component" value="Unassembled WGS sequence"/>
</dbReference>
<dbReference type="EMBL" id="JAATJA010000001">
    <property type="protein sequence ID" value="NJB66561.1"/>
    <property type="molecule type" value="Genomic_DNA"/>
</dbReference>
<dbReference type="InterPro" id="IPR053194">
    <property type="entry name" value="tRNA_methyltr_O"/>
</dbReference>
<dbReference type="SUPFAM" id="SSF143555">
    <property type="entry name" value="FwdE-like"/>
    <property type="match status" value="1"/>
</dbReference>
<gene>
    <name evidence="2" type="ORF">GGQ74_000201</name>
</gene>
<dbReference type="Gene3D" id="3.30.1330.130">
    <property type="match status" value="1"/>
</dbReference>
<keyword evidence="2" id="KW-0560">Oxidoreductase</keyword>
<protein>
    <submittedName>
        <fullName evidence="2">Formylmethanofuran dehydrogenase subunit E</fullName>
        <ecNumber evidence="2">1.2.7.12</ecNumber>
    </submittedName>
</protein>
<dbReference type="RefSeq" id="WP_167939690.1">
    <property type="nucleotide sequence ID" value="NZ_JAATJA010000001.1"/>
</dbReference>
<comment type="caution">
    <text evidence="2">The sequence shown here is derived from an EMBL/GenBank/DDBJ whole genome shotgun (WGS) entry which is preliminary data.</text>
</comment>
<name>A0A846QE38_9BACT</name>
<reference evidence="2 3" key="1">
    <citation type="submission" date="2020-03" db="EMBL/GenBank/DDBJ databases">
        <title>Genomic Encyclopedia of Type Strains, Phase IV (KMG-IV): sequencing the most valuable type-strain genomes for metagenomic binning, comparative biology and taxonomic classification.</title>
        <authorList>
            <person name="Goeker M."/>
        </authorList>
    </citation>
    <scope>NUCLEOTIDE SEQUENCE [LARGE SCALE GENOMIC DNA]</scope>
    <source>
        <strain evidence="2 3">DSM 24233</strain>
    </source>
</reference>
<sequence length="198" mass="21982">MRSIPTFDDAAAFHGHVCPGLALGYRVALAALERLGNTPADDEEIVCIVENDTCAVDAVQVVTGCTFGKGNLIFLDHGKQAYTFYNRADGRGIRIYADAYYIGDADDTRFLELANAGRPFTGEELQEFRSIRERRVRDILSRAEEDFMTVSLPRELLPRPAQIRTSVVCDGCGERVMDSRITMFDGRAFCLTCLNGLK</sequence>
<dbReference type="PANTHER" id="PTHR39418:SF1">
    <property type="entry name" value="DEHYDROGENASE"/>
    <property type="match status" value="1"/>
</dbReference>
<dbReference type="InterPro" id="IPR026328">
    <property type="entry name" value="FmdE"/>
</dbReference>
<organism evidence="2 3">
    <name type="scientific">Desulfobaculum xiamenense</name>
    <dbReference type="NCBI Taxonomy" id="995050"/>
    <lineage>
        <taxon>Bacteria</taxon>
        <taxon>Pseudomonadati</taxon>
        <taxon>Thermodesulfobacteriota</taxon>
        <taxon>Desulfovibrionia</taxon>
        <taxon>Desulfovibrionales</taxon>
        <taxon>Desulfovibrionaceae</taxon>
        <taxon>Desulfobaculum</taxon>
    </lineage>
</organism>
<dbReference type="AlphaFoldDB" id="A0A846QE38"/>
<evidence type="ECO:0000313" key="2">
    <source>
        <dbReference type="EMBL" id="NJB66561.1"/>
    </source>
</evidence>
<dbReference type="GO" id="GO:0018493">
    <property type="term" value="F:formylmethanofuran dehydrogenase activity"/>
    <property type="evidence" value="ECO:0007669"/>
    <property type="project" value="UniProtKB-EC"/>
</dbReference>
<dbReference type="InterPro" id="IPR003814">
    <property type="entry name" value="FmdEsu_dom"/>
</dbReference>
<keyword evidence="3" id="KW-1185">Reference proteome</keyword>
<feature type="domain" description="Formylmethanofuran dehydrogenase subunit E" evidence="1">
    <location>
        <begin position="13"/>
        <end position="148"/>
    </location>
</feature>
<dbReference type="Pfam" id="PF02663">
    <property type="entry name" value="FmdE"/>
    <property type="match status" value="1"/>
</dbReference>
<dbReference type="EC" id="1.2.7.12" evidence="2"/>
<evidence type="ECO:0000259" key="1">
    <source>
        <dbReference type="Pfam" id="PF02663"/>
    </source>
</evidence>
<dbReference type="PANTHER" id="PTHR39418">
    <property type="entry name" value="DEHYDROGENASE-RELATED"/>
    <property type="match status" value="1"/>
</dbReference>
<proteinExistence type="predicted"/>